<gene>
    <name evidence="8" type="ORF">K529_004215</name>
</gene>
<reference evidence="8 9" key="1">
    <citation type="journal article" date="2016" name="ISME J.">
        <title>Global occurrence and heterogeneity of the Roseobacter-clade species Ruegeria mobilis.</title>
        <authorList>
            <person name="Sonnenschein E."/>
            <person name="Gram L."/>
        </authorList>
    </citation>
    <scope>NUCLEOTIDE SEQUENCE [LARGE SCALE GENOMIC DNA]</scope>
    <source>
        <strain evidence="8 9">F1926</strain>
    </source>
</reference>
<dbReference type="GO" id="GO:0046914">
    <property type="term" value="F:transition metal ion binding"/>
    <property type="evidence" value="ECO:0007669"/>
    <property type="project" value="InterPro"/>
</dbReference>
<comment type="catalytic activity">
    <reaction evidence="4 5">
        <text>an aliphatic primary amide = an aliphatic nitrile + H2O</text>
        <dbReference type="Rhea" id="RHEA:12673"/>
        <dbReference type="ChEBI" id="CHEBI:15377"/>
        <dbReference type="ChEBI" id="CHEBI:65285"/>
        <dbReference type="ChEBI" id="CHEBI:80291"/>
        <dbReference type="EC" id="4.2.1.84"/>
    </reaction>
</comment>
<proteinExistence type="inferred from homology"/>
<dbReference type="STRING" id="1265309.K529_004215"/>
<dbReference type="InterPro" id="IPR049054">
    <property type="entry name" value="CN_hydtase_beta-like_N"/>
</dbReference>
<feature type="domain" description="Nitrile hydratase beta subunit-like N-terminal" evidence="7">
    <location>
        <begin position="1"/>
        <end position="98"/>
    </location>
</feature>
<dbReference type="GO" id="GO:0018822">
    <property type="term" value="F:nitrile hydratase activity"/>
    <property type="evidence" value="ECO:0007669"/>
    <property type="project" value="UniProtKB-EC"/>
</dbReference>
<dbReference type="RefSeq" id="WP_046002478.1">
    <property type="nucleotide sequence ID" value="NZ_CP015230.1"/>
</dbReference>
<evidence type="ECO:0000256" key="2">
    <source>
        <dbReference type="ARBA" id="ARBA00009098"/>
    </source>
</evidence>
<sequence length="228" mass="24491">MSRIHDMGGRYGDGAINPEPQDAPIFAQDWHARALAVTLACGALGQWNIDMSRHARECLSPSDYMNFSYYEKWLAALTDLLVAQGVLSRADLSAASDAPDTIHPLAARHLPAARVAAVLAAGGPADRDSTVAARYQPGDIVRTRLSGNRSVAGGHTRLPTYASHAEGRILRLHGSHVFPDSNAHGQGEAPEPLYAVAFAAKALWPQAEHPGDEVVLDLWQSYLEPVST</sequence>
<name>A0A1B1A073_9RHOB</name>
<comment type="similarity">
    <text evidence="2 5">Belongs to the nitrile hydratase subunit beta family.</text>
</comment>
<dbReference type="InterPro" id="IPR042262">
    <property type="entry name" value="CN_hydtase_beta_C"/>
</dbReference>
<dbReference type="SUPFAM" id="SSF50090">
    <property type="entry name" value="Electron transport accessory proteins"/>
    <property type="match status" value="1"/>
</dbReference>
<feature type="domain" description="Nitrile hydratase beta subunit" evidence="6">
    <location>
        <begin position="124"/>
        <end position="225"/>
    </location>
</feature>
<dbReference type="Pfam" id="PF02211">
    <property type="entry name" value="NHase_beta_C"/>
    <property type="match status" value="1"/>
</dbReference>
<dbReference type="AlphaFoldDB" id="A0A1B1A073"/>
<dbReference type="Gene3D" id="1.10.472.20">
    <property type="entry name" value="Nitrile hydratase, beta subunit"/>
    <property type="match status" value="1"/>
</dbReference>
<protein>
    <recommendedName>
        <fullName evidence="5">Nitrile hydratase subunit beta</fullName>
        <shortName evidence="5">NHase</shortName>
        <ecNumber evidence="5">4.2.1.84</ecNumber>
    </recommendedName>
</protein>
<dbReference type="Gene3D" id="2.30.30.50">
    <property type="match status" value="1"/>
</dbReference>
<dbReference type="GeneID" id="28249009"/>
<evidence type="ECO:0000313" key="8">
    <source>
        <dbReference type="EMBL" id="ANP39963.1"/>
    </source>
</evidence>
<dbReference type="EC" id="4.2.1.84" evidence="5"/>
<dbReference type="OrthoDB" id="3478924at2"/>
<evidence type="ECO:0000256" key="3">
    <source>
        <dbReference type="ARBA" id="ARBA00023239"/>
    </source>
</evidence>
<dbReference type="KEGG" id="rmb:K529_004215"/>
<dbReference type="InterPro" id="IPR024690">
    <property type="entry name" value="CN_hydtase_beta_dom_C"/>
</dbReference>
<dbReference type="NCBIfam" id="TIGR03888">
    <property type="entry name" value="nitrile_beta"/>
    <property type="match status" value="1"/>
</dbReference>
<keyword evidence="3 5" id="KW-0456">Lyase</keyword>
<dbReference type="InterPro" id="IPR003168">
    <property type="entry name" value="Nitrile_hydratase_bsu"/>
</dbReference>
<organism evidence="8 9">
    <name type="scientific">Tritonibacter mobilis F1926</name>
    <dbReference type="NCBI Taxonomy" id="1265309"/>
    <lineage>
        <taxon>Bacteria</taxon>
        <taxon>Pseudomonadati</taxon>
        <taxon>Pseudomonadota</taxon>
        <taxon>Alphaproteobacteria</taxon>
        <taxon>Rhodobacterales</taxon>
        <taxon>Paracoccaceae</taxon>
        <taxon>Tritonibacter</taxon>
    </lineage>
</organism>
<accession>A0A1B1A073</accession>
<evidence type="ECO:0000256" key="4">
    <source>
        <dbReference type="ARBA" id="ARBA00044877"/>
    </source>
</evidence>
<dbReference type="Proteomes" id="UP000013243">
    <property type="component" value="Chromosome"/>
</dbReference>
<comment type="function">
    <text evidence="1 5">NHase catalyzes the hydration of various nitrile compounds to the corresponding amides.</text>
</comment>
<dbReference type="Pfam" id="PF21006">
    <property type="entry name" value="NHase_beta_N"/>
    <property type="match status" value="1"/>
</dbReference>
<evidence type="ECO:0000256" key="5">
    <source>
        <dbReference type="PIRNR" id="PIRNR001427"/>
    </source>
</evidence>
<dbReference type="EMBL" id="CP015230">
    <property type="protein sequence ID" value="ANP39963.1"/>
    <property type="molecule type" value="Genomic_DNA"/>
</dbReference>
<evidence type="ECO:0000256" key="1">
    <source>
        <dbReference type="ARBA" id="ARBA00004042"/>
    </source>
</evidence>
<dbReference type="PIRSF" id="PIRSF001427">
    <property type="entry name" value="NHase_beta"/>
    <property type="match status" value="1"/>
</dbReference>
<evidence type="ECO:0000259" key="6">
    <source>
        <dbReference type="Pfam" id="PF02211"/>
    </source>
</evidence>
<evidence type="ECO:0000259" key="7">
    <source>
        <dbReference type="Pfam" id="PF21006"/>
    </source>
</evidence>
<evidence type="ECO:0000313" key="9">
    <source>
        <dbReference type="Proteomes" id="UP000013243"/>
    </source>
</evidence>
<dbReference type="InterPro" id="IPR008990">
    <property type="entry name" value="Elect_transpt_acc-like_dom_sf"/>
</dbReference>